<protein>
    <submittedName>
        <fullName evidence="1">Uncharacterized protein</fullName>
    </submittedName>
</protein>
<name>A0A8J3F9X3_9ACTN</name>
<dbReference type="Proteomes" id="UP000649739">
    <property type="component" value="Unassembled WGS sequence"/>
</dbReference>
<organism evidence="1 2">
    <name type="scientific">Pilimelia anulata</name>
    <dbReference type="NCBI Taxonomy" id="53371"/>
    <lineage>
        <taxon>Bacteria</taxon>
        <taxon>Bacillati</taxon>
        <taxon>Actinomycetota</taxon>
        <taxon>Actinomycetes</taxon>
        <taxon>Micromonosporales</taxon>
        <taxon>Micromonosporaceae</taxon>
        <taxon>Pilimelia</taxon>
    </lineage>
</organism>
<reference evidence="1" key="1">
    <citation type="journal article" date="2014" name="Int. J. Syst. Evol. Microbiol.">
        <title>Complete genome sequence of Corynebacterium casei LMG S-19264T (=DSM 44701T), isolated from a smear-ripened cheese.</title>
        <authorList>
            <consortium name="US DOE Joint Genome Institute (JGI-PGF)"/>
            <person name="Walter F."/>
            <person name="Albersmeier A."/>
            <person name="Kalinowski J."/>
            <person name="Ruckert C."/>
        </authorList>
    </citation>
    <scope>NUCLEOTIDE SEQUENCE</scope>
    <source>
        <strain evidence="1">JCM 3090</strain>
    </source>
</reference>
<proteinExistence type="predicted"/>
<evidence type="ECO:0000313" key="2">
    <source>
        <dbReference type="Proteomes" id="UP000649739"/>
    </source>
</evidence>
<reference evidence="1" key="2">
    <citation type="submission" date="2020-09" db="EMBL/GenBank/DDBJ databases">
        <authorList>
            <person name="Sun Q."/>
            <person name="Ohkuma M."/>
        </authorList>
    </citation>
    <scope>NUCLEOTIDE SEQUENCE</scope>
    <source>
        <strain evidence="1">JCM 3090</strain>
    </source>
</reference>
<dbReference type="AlphaFoldDB" id="A0A8J3F9X3"/>
<dbReference type="EMBL" id="BMQB01000003">
    <property type="protein sequence ID" value="GGJ89943.1"/>
    <property type="molecule type" value="Genomic_DNA"/>
</dbReference>
<dbReference type="RefSeq" id="WP_189169748.1">
    <property type="nucleotide sequence ID" value="NZ_BMQB01000003.1"/>
</dbReference>
<gene>
    <name evidence="1" type="ORF">GCM10010123_19700</name>
</gene>
<accession>A0A8J3F9X3</accession>
<sequence length="148" mass="16417">MNDDYMPAYLSGDPDQRASILERAVSRYRQSLAETDLDRVADLLIADGLQRWLNLWPHFTRLLFSISGPPTPASTILIGPDSDDLDAPAHRDWLQQHSDYEAGGSLILAAVTLGMPPHMRRTGRTPDTHVLQIADTAYVRATGWPGKP</sequence>
<comment type="caution">
    <text evidence="1">The sequence shown here is derived from an EMBL/GenBank/DDBJ whole genome shotgun (WGS) entry which is preliminary data.</text>
</comment>
<keyword evidence="2" id="KW-1185">Reference proteome</keyword>
<evidence type="ECO:0000313" key="1">
    <source>
        <dbReference type="EMBL" id="GGJ89943.1"/>
    </source>
</evidence>